<dbReference type="Proteomes" id="UP000680805">
    <property type="component" value="Chromosome"/>
</dbReference>
<protein>
    <submittedName>
        <fullName evidence="2">Helix-turn-helix domain-containing protein</fullName>
    </submittedName>
</protein>
<evidence type="ECO:0000259" key="1">
    <source>
        <dbReference type="Pfam" id="PF12728"/>
    </source>
</evidence>
<proteinExistence type="predicted"/>
<name>A0A975NPV6_9BRAD</name>
<dbReference type="RefSeq" id="WP_215614359.1">
    <property type="nucleotide sequence ID" value="NZ_CP076135.1"/>
</dbReference>
<evidence type="ECO:0000313" key="3">
    <source>
        <dbReference type="Proteomes" id="UP000680805"/>
    </source>
</evidence>
<accession>A0A975NPV6</accession>
<sequence>MSSEQRPRLRALEAAKYLRVSRSTLAKWRMSGIGPPFHRCGPRLIYYFQHEIDAWLAACDGHSGSI</sequence>
<gene>
    <name evidence="2" type="ORF">KMZ68_02620</name>
</gene>
<dbReference type="SUPFAM" id="SSF46955">
    <property type="entry name" value="Putative DNA-binding domain"/>
    <property type="match status" value="1"/>
</dbReference>
<dbReference type="KEGG" id="bsei:KMZ68_02620"/>
<dbReference type="EMBL" id="CP076135">
    <property type="protein sequence ID" value="QWG18805.1"/>
    <property type="molecule type" value="Genomic_DNA"/>
</dbReference>
<dbReference type="AlphaFoldDB" id="A0A975NPV6"/>
<dbReference type="InterPro" id="IPR009061">
    <property type="entry name" value="DNA-bd_dom_put_sf"/>
</dbReference>
<organism evidence="2 3">
    <name type="scientific">Bradyrhizobium sediminis</name>
    <dbReference type="NCBI Taxonomy" id="2840469"/>
    <lineage>
        <taxon>Bacteria</taxon>
        <taxon>Pseudomonadati</taxon>
        <taxon>Pseudomonadota</taxon>
        <taxon>Alphaproteobacteria</taxon>
        <taxon>Hyphomicrobiales</taxon>
        <taxon>Nitrobacteraceae</taxon>
        <taxon>Bradyrhizobium</taxon>
    </lineage>
</organism>
<reference evidence="2" key="1">
    <citation type="submission" date="2021-06" db="EMBL/GenBank/DDBJ databases">
        <title>Bradyrhizobium sp. S2-11-2 Genome sequencing.</title>
        <authorList>
            <person name="Jin L."/>
        </authorList>
    </citation>
    <scope>NUCLEOTIDE SEQUENCE</scope>
    <source>
        <strain evidence="2">S2-11-2</strain>
    </source>
</reference>
<dbReference type="InterPro" id="IPR041657">
    <property type="entry name" value="HTH_17"/>
</dbReference>
<feature type="domain" description="Helix-turn-helix" evidence="1">
    <location>
        <begin position="13"/>
        <end position="59"/>
    </location>
</feature>
<evidence type="ECO:0000313" key="2">
    <source>
        <dbReference type="EMBL" id="QWG18805.1"/>
    </source>
</evidence>
<dbReference type="Pfam" id="PF12728">
    <property type="entry name" value="HTH_17"/>
    <property type="match status" value="1"/>
</dbReference>